<sequence>MENIHQDKYKAYSEQITLGRLAINASLQTVKSVFLSREQYEILYSYKDKKETSLEIRFDSSTLVCLFDGNNMCEGVYLFLDDVVDITHCIEYCNNTYSCDAVLQGWVVNNCLIRLNTDNKECGLLILPIKKDRGS</sequence>
<evidence type="ECO:0000313" key="1">
    <source>
        <dbReference type="EMBL" id="PXV58855.1"/>
    </source>
</evidence>
<name>A0A2V3PK28_9BACT</name>
<dbReference type="RefSeq" id="WP_110312494.1">
    <property type="nucleotide sequence ID" value="NZ_QICL01000042.1"/>
</dbReference>
<accession>A0A2V3PK28</accession>
<dbReference type="AlphaFoldDB" id="A0A2V3PK28"/>
<dbReference type="Proteomes" id="UP000247973">
    <property type="component" value="Unassembled WGS sequence"/>
</dbReference>
<proteinExistence type="predicted"/>
<protein>
    <submittedName>
        <fullName evidence="1">Uncharacterized protein</fullName>
    </submittedName>
</protein>
<dbReference type="OrthoDB" id="1093657at2"/>
<dbReference type="EMBL" id="QICL01000042">
    <property type="protein sequence ID" value="PXV58855.1"/>
    <property type="molecule type" value="Genomic_DNA"/>
</dbReference>
<comment type="caution">
    <text evidence="1">The sequence shown here is derived from an EMBL/GenBank/DDBJ whole genome shotgun (WGS) entry which is preliminary data.</text>
</comment>
<reference evidence="1 2" key="1">
    <citation type="submission" date="2018-03" db="EMBL/GenBank/DDBJ databases">
        <title>Genomic Encyclopedia of Archaeal and Bacterial Type Strains, Phase II (KMG-II): from individual species to whole genera.</title>
        <authorList>
            <person name="Goeker M."/>
        </authorList>
    </citation>
    <scope>NUCLEOTIDE SEQUENCE [LARGE SCALE GENOMIC DNA]</scope>
    <source>
        <strain evidence="1 2">DSM 100214</strain>
    </source>
</reference>
<gene>
    <name evidence="1" type="ORF">CLV62_1422</name>
</gene>
<organism evidence="1 2">
    <name type="scientific">Dysgonomonas alginatilytica</name>
    <dbReference type="NCBI Taxonomy" id="1605892"/>
    <lineage>
        <taxon>Bacteria</taxon>
        <taxon>Pseudomonadati</taxon>
        <taxon>Bacteroidota</taxon>
        <taxon>Bacteroidia</taxon>
        <taxon>Bacteroidales</taxon>
        <taxon>Dysgonomonadaceae</taxon>
        <taxon>Dysgonomonas</taxon>
    </lineage>
</organism>
<evidence type="ECO:0000313" key="2">
    <source>
        <dbReference type="Proteomes" id="UP000247973"/>
    </source>
</evidence>
<keyword evidence="2" id="KW-1185">Reference proteome</keyword>